<comment type="caution">
    <text evidence="1">The sequence shown here is derived from an EMBL/GenBank/DDBJ whole genome shotgun (WGS) entry which is preliminary data.</text>
</comment>
<protein>
    <submittedName>
        <fullName evidence="1">Uncharacterized protein</fullName>
    </submittedName>
</protein>
<organism evidence="1 2">
    <name type="scientific">Gordonia defluvii</name>
    <dbReference type="NCBI Taxonomy" id="283718"/>
    <lineage>
        <taxon>Bacteria</taxon>
        <taxon>Bacillati</taxon>
        <taxon>Actinomycetota</taxon>
        <taxon>Actinomycetes</taxon>
        <taxon>Mycobacteriales</taxon>
        <taxon>Gordoniaceae</taxon>
        <taxon>Gordonia</taxon>
    </lineage>
</organism>
<accession>A0ABP6LC48</accession>
<evidence type="ECO:0000313" key="2">
    <source>
        <dbReference type="Proteomes" id="UP001501035"/>
    </source>
</evidence>
<dbReference type="EMBL" id="BAAAVS010000023">
    <property type="protein sequence ID" value="GAA3036526.1"/>
    <property type="molecule type" value="Genomic_DNA"/>
</dbReference>
<reference evidence="2" key="1">
    <citation type="journal article" date="2019" name="Int. J. Syst. Evol. Microbiol.">
        <title>The Global Catalogue of Microorganisms (GCM) 10K type strain sequencing project: providing services to taxonomists for standard genome sequencing and annotation.</title>
        <authorList>
            <consortium name="The Broad Institute Genomics Platform"/>
            <consortium name="The Broad Institute Genome Sequencing Center for Infectious Disease"/>
            <person name="Wu L."/>
            <person name="Ma J."/>
        </authorList>
    </citation>
    <scope>NUCLEOTIDE SEQUENCE [LARGE SCALE GENOMIC DNA]</scope>
    <source>
        <strain evidence="2">JCM 14234</strain>
    </source>
</reference>
<keyword evidence="2" id="KW-1185">Reference proteome</keyword>
<evidence type="ECO:0000313" key="1">
    <source>
        <dbReference type="EMBL" id="GAA3036526.1"/>
    </source>
</evidence>
<name>A0ABP6LC48_9ACTN</name>
<sequence>MAAAVAAPGAHAQPTPSSQPLACVPLIGTNQLIPPLPGIATPLPGDKGPAVFTVLAPARSSAGLPAAVHLRDGVVGFNSFIETALRHGSLYTRQRDSTGPWRKVPTPPCLDGRIVGVSVNNNMLVALDRNGWIYSLDNLLSAPVTWNWTRLHGGPIWLWPGMTVPTDPRQARTWSLSHRISRSFTDAAGHTHPLTAGLVQLVSLTGDGSRIVYQDPWLPADYSYEIGGPLGGRFRSEAISASGSVTFVINRHGDMYTREYDLDFAGSNNIPERYTWQRRGINGAQAPSQLEERFNPAYTPVALPAKDWRHQPKVSGEVTSRISIHDSGPAVEDRELRVEGRQHGTTGFWHKQLFAPAWQFTTTGDALARPVLNADPSTDQSALTLAPPSGVNFAGALPAGWRLSTTDFDWAQTKHPMVLTSPTGRNYEVALYTTDGLRFLPRGPGLDDELRTMDGALDLRAAEPWAPDSAELRRFMKQHLAGKDIFEVGVQVSRNRLVIAPAGLLTTPLGTLTRR</sequence>
<gene>
    <name evidence="1" type="ORF">GCM10010528_16510</name>
</gene>
<dbReference type="Proteomes" id="UP001501035">
    <property type="component" value="Unassembled WGS sequence"/>
</dbReference>
<proteinExistence type="predicted"/>